<dbReference type="Gene3D" id="3.40.50.10960">
    <property type="match status" value="1"/>
</dbReference>
<dbReference type="PANTHER" id="PTHR37820:SF1">
    <property type="entry name" value="CELL DIVISION PROTEIN FTSQ"/>
    <property type="match status" value="1"/>
</dbReference>
<dbReference type="GO" id="GO:0043093">
    <property type="term" value="P:FtsZ-dependent cytokinesis"/>
    <property type="evidence" value="ECO:0007669"/>
    <property type="project" value="UniProtKB-UniRule"/>
</dbReference>
<dbReference type="GO" id="GO:0005886">
    <property type="term" value="C:plasma membrane"/>
    <property type="evidence" value="ECO:0007669"/>
    <property type="project" value="UniProtKB-SubCell"/>
</dbReference>
<keyword evidence="3 6" id="KW-0812">Transmembrane</keyword>
<dbReference type="EMBL" id="BRPL01000002">
    <property type="protein sequence ID" value="GLB47022.1"/>
    <property type="molecule type" value="Genomic_DNA"/>
</dbReference>
<comment type="caution">
    <text evidence="8">The sequence shown here is derived from an EMBL/GenBank/DDBJ whole genome shotgun (WGS) entry which is preliminary data.</text>
</comment>
<comment type="subcellular location">
    <subcellularLocation>
        <location evidence="6">Cell membrane</location>
        <topology evidence="6">Single-pass type II membrane protein</topology>
    </subcellularLocation>
    <text evidence="6">Localizes to the division septum.</text>
</comment>
<dbReference type="RefSeq" id="WP_286136479.1">
    <property type="nucleotide sequence ID" value="NZ_BRPL01000002.1"/>
</dbReference>
<evidence type="ECO:0000256" key="4">
    <source>
        <dbReference type="ARBA" id="ARBA00022989"/>
    </source>
</evidence>
<evidence type="ECO:0000256" key="3">
    <source>
        <dbReference type="ARBA" id="ARBA00022692"/>
    </source>
</evidence>
<accession>A0A9W6B196</accession>
<reference evidence="8" key="2">
    <citation type="journal article" date="2023" name="PLoS ONE">
        <title>Philodulcilactobacillus myokoensis gen. nov., sp. nov., a fructophilic, acidophilic, and agar-phobic lactic acid bacterium isolated from fermented vegetable extracts.</title>
        <authorList>
            <person name="Kouya T."/>
            <person name="Ishiyama Y."/>
            <person name="Ohashi S."/>
            <person name="Kumakubo R."/>
            <person name="Yamazaki T."/>
            <person name="Otaki T."/>
        </authorList>
    </citation>
    <scope>NUCLEOTIDE SEQUENCE</scope>
    <source>
        <strain evidence="8">WR16-4</strain>
    </source>
</reference>
<feature type="transmembrane region" description="Helical" evidence="6">
    <location>
        <begin position="48"/>
        <end position="66"/>
    </location>
</feature>
<comment type="function">
    <text evidence="6">Cell division protein that may be involved in stabilizing or promoting the assembly of the division complex.</text>
</comment>
<dbReference type="InterPro" id="IPR005548">
    <property type="entry name" value="Cell_div_FtsQ/DivIB_C"/>
</dbReference>
<reference evidence="8" key="1">
    <citation type="submission" date="2022-07" db="EMBL/GenBank/DDBJ databases">
        <authorList>
            <person name="Kouya T."/>
            <person name="Ishiyama Y."/>
        </authorList>
    </citation>
    <scope>NUCLEOTIDE SEQUENCE</scope>
    <source>
        <strain evidence="8">WR16-4</strain>
    </source>
</reference>
<evidence type="ECO:0000256" key="2">
    <source>
        <dbReference type="ARBA" id="ARBA00022618"/>
    </source>
</evidence>
<name>A0A9W6B196_9LACO</name>
<keyword evidence="1 6" id="KW-1003">Cell membrane</keyword>
<gene>
    <name evidence="6 8" type="primary">divIB</name>
    <name evidence="8" type="ORF">WR164_10010</name>
</gene>
<keyword evidence="4 6" id="KW-1133">Transmembrane helix</keyword>
<dbReference type="Pfam" id="PF03799">
    <property type="entry name" value="FtsQ_DivIB_C"/>
    <property type="match status" value="1"/>
</dbReference>
<proteinExistence type="inferred from homology"/>
<evidence type="ECO:0000313" key="9">
    <source>
        <dbReference type="Proteomes" id="UP001144204"/>
    </source>
</evidence>
<feature type="domain" description="Cell division protein FtsQ/DivIB C-terminal" evidence="7">
    <location>
        <begin position="150"/>
        <end position="252"/>
    </location>
</feature>
<dbReference type="AlphaFoldDB" id="A0A9W6B196"/>
<dbReference type="InterPro" id="IPR050487">
    <property type="entry name" value="FtsQ_DivIB"/>
</dbReference>
<evidence type="ECO:0000256" key="6">
    <source>
        <dbReference type="HAMAP-Rule" id="MF_00912"/>
    </source>
</evidence>
<keyword evidence="5 6" id="KW-0131">Cell cycle</keyword>
<evidence type="ECO:0000313" key="8">
    <source>
        <dbReference type="EMBL" id="GLB47022.1"/>
    </source>
</evidence>
<keyword evidence="9" id="KW-1185">Reference proteome</keyword>
<dbReference type="GO" id="GO:0032153">
    <property type="term" value="C:cell division site"/>
    <property type="evidence" value="ECO:0007669"/>
    <property type="project" value="UniProtKB-UniRule"/>
</dbReference>
<evidence type="ECO:0000259" key="7">
    <source>
        <dbReference type="Pfam" id="PF03799"/>
    </source>
</evidence>
<sequence length="268" mass="31499">MKWQNQKNNTNPIPSLSKQLSNHGYENKISQNLPGFQSERHNRLIKKIVINLSIFIIIILIMFYFISPLSKIASIKIRNQNQVSKKIILNHLEISKGDSIFKFITHRNKIERNIYSFDPYVKKLHLKIRSFNHIDVQSDEYYLTGYLFANHNYYPIMNNGRIDYQPIANHDNKLPVLVNFHSSNALHKLINQYQKLPNSIKKNIVKIEYAPSNVDDMRIHLIMRDGNQIYAKIDTLAYKMSYYFSIAKSLKKTSIINFEVGAYSYPQK</sequence>
<dbReference type="HAMAP" id="MF_00912">
    <property type="entry name" value="DivIB"/>
    <property type="match status" value="1"/>
</dbReference>
<protein>
    <recommendedName>
        <fullName evidence="6">Cell division protein DivIB</fullName>
    </recommendedName>
</protein>
<keyword evidence="2 6" id="KW-0132">Cell division</keyword>
<keyword evidence="6" id="KW-0472">Membrane</keyword>
<dbReference type="Proteomes" id="UP001144204">
    <property type="component" value="Unassembled WGS sequence"/>
</dbReference>
<evidence type="ECO:0000256" key="1">
    <source>
        <dbReference type="ARBA" id="ARBA00022475"/>
    </source>
</evidence>
<organism evidence="8 9">
    <name type="scientific">Philodulcilactobacillus myokoensis</name>
    <dbReference type="NCBI Taxonomy" id="2929573"/>
    <lineage>
        <taxon>Bacteria</taxon>
        <taxon>Bacillati</taxon>
        <taxon>Bacillota</taxon>
        <taxon>Bacilli</taxon>
        <taxon>Lactobacillales</taxon>
        <taxon>Lactobacillaceae</taxon>
        <taxon>Philodulcilactobacillus</taxon>
    </lineage>
</organism>
<comment type="similarity">
    <text evidence="6">Belongs to the FtsQ/DivIB family. DivIB subfamily.</text>
</comment>
<evidence type="ECO:0000256" key="5">
    <source>
        <dbReference type="ARBA" id="ARBA00023306"/>
    </source>
</evidence>
<dbReference type="InterPro" id="IPR026580">
    <property type="entry name" value="DivIB"/>
</dbReference>
<dbReference type="PANTHER" id="PTHR37820">
    <property type="entry name" value="CELL DIVISION PROTEIN DIVIB"/>
    <property type="match status" value="1"/>
</dbReference>